<dbReference type="AlphaFoldDB" id="A0A067QKW8"/>
<evidence type="ECO:0000256" key="10">
    <source>
        <dbReference type="SAM" id="Phobius"/>
    </source>
</evidence>
<dbReference type="Proteomes" id="UP000027135">
    <property type="component" value="Unassembled WGS sequence"/>
</dbReference>
<dbReference type="Gene3D" id="3.80.10.10">
    <property type="entry name" value="Ribonuclease Inhibitor"/>
    <property type="match status" value="3"/>
</dbReference>
<dbReference type="eggNOG" id="KOG0619">
    <property type="taxonomic scope" value="Eukaryota"/>
</dbReference>
<organism evidence="12 13">
    <name type="scientific">Zootermopsis nevadensis</name>
    <name type="common">Dampwood termite</name>
    <dbReference type="NCBI Taxonomy" id="136037"/>
    <lineage>
        <taxon>Eukaryota</taxon>
        <taxon>Metazoa</taxon>
        <taxon>Ecdysozoa</taxon>
        <taxon>Arthropoda</taxon>
        <taxon>Hexapoda</taxon>
        <taxon>Insecta</taxon>
        <taxon>Pterygota</taxon>
        <taxon>Neoptera</taxon>
        <taxon>Polyneoptera</taxon>
        <taxon>Dictyoptera</taxon>
        <taxon>Blattodea</taxon>
        <taxon>Blattoidea</taxon>
        <taxon>Termitoidae</taxon>
        <taxon>Termopsidae</taxon>
        <taxon>Zootermopsis</taxon>
    </lineage>
</organism>
<reference evidence="12 13" key="1">
    <citation type="journal article" date="2014" name="Nat. Commun.">
        <title>Molecular traces of alternative social organization in a termite genome.</title>
        <authorList>
            <person name="Terrapon N."/>
            <person name="Li C."/>
            <person name="Robertson H.M."/>
            <person name="Ji L."/>
            <person name="Meng X."/>
            <person name="Booth W."/>
            <person name="Chen Z."/>
            <person name="Childers C.P."/>
            <person name="Glastad K.M."/>
            <person name="Gokhale K."/>
            <person name="Gowin J."/>
            <person name="Gronenberg W."/>
            <person name="Hermansen R.A."/>
            <person name="Hu H."/>
            <person name="Hunt B.G."/>
            <person name="Huylmans A.K."/>
            <person name="Khalil S.M."/>
            <person name="Mitchell R.D."/>
            <person name="Munoz-Torres M.C."/>
            <person name="Mustard J.A."/>
            <person name="Pan H."/>
            <person name="Reese J.T."/>
            <person name="Scharf M.E."/>
            <person name="Sun F."/>
            <person name="Vogel H."/>
            <person name="Xiao J."/>
            <person name="Yang W."/>
            <person name="Yang Z."/>
            <person name="Yang Z."/>
            <person name="Zhou J."/>
            <person name="Zhu J."/>
            <person name="Brent C.S."/>
            <person name="Elsik C.G."/>
            <person name="Goodisman M.A."/>
            <person name="Liberles D.A."/>
            <person name="Roe R.M."/>
            <person name="Vargo E.L."/>
            <person name="Vilcinskas A."/>
            <person name="Wang J."/>
            <person name="Bornberg-Bauer E."/>
            <person name="Korb J."/>
            <person name="Zhang G."/>
            <person name="Liebig J."/>
        </authorList>
    </citation>
    <scope>NUCLEOTIDE SEQUENCE [LARGE SCALE GENOMIC DNA]</scope>
    <source>
        <tissue evidence="12">Whole organism</tissue>
    </source>
</reference>
<evidence type="ECO:0000256" key="3">
    <source>
        <dbReference type="ARBA" id="ARBA00022692"/>
    </source>
</evidence>
<dbReference type="PANTHER" id="PTHR24365:SF541">
    <property type="entry name" value="PROTEIN TOLL-RELATED"/>
    <property type="match status" value="1"/>
</dbReference>
<feature type="domain" description="LRRCT" evidence="11">
    <location>
        <begin position="410"/>
        <end position="461"/>
    </location>
</feature>
<evidence type="ECO:0000256" key="4">
    <source>
        <dbReference type="ARBA" id="ARBA00022729"/>
    </source>
</evidence>
<feature type="region of interest" description="Disordered" evidence="9">
    <location>
        <begin position="555"/>
        <end position="581"/>
    </location>
</feature>
<dbReference type="InParanoid" id="A0A067QKW8"/>
<dbReference type="SMART" id="SM00082">
    <property type="entry name" value="LRRCT"/>
    <property type="match status" value="1"/>
</dbReference>
<evidence type="ECO:0000256" key="1">
    <source>
        <dbReference type="ARBA" id="ARBA00004167"/>
    </source>
</evidence>
<evidence type="ECO:0000256" key="6">
    <source>
        <dbReference type="ARBA" id="ARBA00022989"/>
    </source>
</evidence>
<dbReference type="InterPro" id="IPR000483">
    <property type="entry name" value="Cys-rich_flank_reg_C"/>
</dbReference>
<dbReference type="SUPFAM" id="SSF52058">
    <property type="entry name" value="L domain-like"/>
    <property type="match status" value="1"/>
</dbReference>
<evidence type="ECO:0000256" key="9">
    <source>
        <dbReference type="SAM" id="MobiDB-lite"/>
    </source>
</evidence>
<dbReference type="Pfam" id="PF13855">
    <property type="entry name" value="LRR_8"/>
    <property type="match status" value="1"/>
</dbReference>
<feature type="compositionally biased region" description="Polar residues" evidence="9">
    <location>
        <begin position="555"/>
        <end position="574"/>
    </location>
</feature>
<keyword evidence="8" id="KW-0325">Glycoprotein</keyword>
<name>A0A067QKW8_ZOONE</name>
<dbReference type="InterPro" id="IPR001611">
    <property type="entry name" value="Leu-rich_rpt"/>
</dbReference>
<comment type="subcellular location">
    <subcellularLocation>
        <location evidence="1">Membrane</location>
        <topology evidence="1">Single-pass membrane protein</topology>
    </subcellularLocation>
</comment>
<dbReference type="PANTHER" id="PTHR24365">
    <property type="entry name" value="TOLL-LIKE RECEPTOR"/>
    <property type="match status" value="1"/>
</dbReference>
<keyword evidence="4" id="KW-0732">Signal</keyword>
<keyword evidence="13" id="KW-1185">Reference proteome</keyword>
<sequence>MFYIFSDQQQPICKSCCFQIMMKAVCFLMALTAFGCALGQRKGITVAPTRDTFSIQTVPACPEICNCTRMDLHSAFKKAICPRIPSSLHYNIKSLQVIGDIYSVTREQILQIGGELYMLDLSGCNIINIEQGAFNSMNNLVSLKLSNNNIKEISSGMFSSSHLKVIYLDGNNLENIENDAFSQLKTLQKLYLQHNKLLDIPITFPGSLNILDISHNHISTITMDLSKINLKTLDLCGNPLNGFPSIKSSRTLETICLEGKAAVLPYHTAANFPQLADITLVALTHPFRAELDSTTQSELSKVKKLITLSIVNYHIQNLSFLTGMKNLASLKLQNITLQSYHGIDKVIESLEILSNLSLDQSTHLVKPILTNEQLVSQLTRLHYLSLRHTQLVSLTQENIPENTRLDISYNPLHCDCHLVWIQYRERDTLGKFLLSKKETTCEMPNNAEGHMLLESVSPACNEEHTAGVLEQTSDNPEWMYTSDAYLSSTSTEVPIKDRLTNISTASNGTNIGKSVDNTTIYIVLGIVLIILIIVGTALAVTLSILKRKRKCQISPNGGETPMEQQHQQMKQASSKDMLIKK</sequence>
<dbReference type="STRING" id="136037.A0A067QKW8"/>
<keyword evidence="5" id="KW-0677">Repeat</keyword>
<keyword evidence="2" id="KW-0433">Leucine-rich repeat</keyword>
<gene>
    <name evidence="12" type="ORF">L798_00397</name>
</gene>
<dbReference type="GO" id="GO:0007165">
    <property type="term" value="P:signal transduction"/>
    <property type="evidence" value="ECO:0007669"/>
    <property type="project" value="TreeGrafter"/>
</dbReference>
<dbReference type="GO" id="GO:0038023">
    <property type="term" value="F:signaling receptor activity"/>
    <property type="evidence" value="ECO:0007669"/>
    <property type="project" value="TreeGrafter"/>
</dbReference>
<keyword evidence="3 10" id="KW-0812">Transmembrane</keyword>
<evidence type="ECO:0000256" key="8">
    <source>
        <dbReference type="ARBA" id="ARBA00023180"/>
    </source>
</evidence>
<dbReference type="InterPro" id="IPR003591">
    <property type="entry name" value="Leu-rich_rpt_typical-subtyp"/>
</dbReference>
<evidence type="ECO:0000313" key="12">
    <source>
        <dbReference type="EMBL" id="KDR09849.1"/>
    </source>
</evidence>
<dbReference type="SMART" id="SM00369">
    <property type="entry name" value="LRR_TYP"/>
    <property type="match status" value="5"/>
</dbReference>
<keyword evidence="7 10" id="KW-0472">Membrane</keyword>
<dbReference type="Pfam" id="PF00560">
    <property type="entry name" value="LRR_1"/>
    <property type="match status" value="1"/>
</dbReference>
<feature type="transmembrane region" description="Helical" evidence="10">
    <location>
        <begin position="520"/>
        <end position="545"/>
    </location>
</feature>
<evidence type="ECO:0000256" key="7">
    <source>
        <dbReference type="ARBA" id="ARBA00023136"/>
    </source>
</evidence>
<evidence type="ECO:0000259" key="11">
    <source>
        <dbReference type="SMART" id="SM00082"/>
    </source>
</evidence>
<protein>
    <submittedName>
        <fullName evidence="12">Leucine-rich repeat and immunoglobulin-like domain containing-NOGO receptor-interacting protein 4</fullName>
    </submittedName>
</protein>
<dbReference type="GO" id="GO:0005886">
    <property type="term" value="C:plasma membrane"/>
    <property type="evidence" value="ECO:0007669"/>
    <property type="project" value="TreeGrafter"/>
</dbReference>
<keyword evidence="6 10" id="KW-1133">Transmembrane helix</keyword>
<evidence type="ECO:0000256" key="2">
    <source>
        <dbReference type="ARBA" id="ARBA00022614"/>
    </source>
</evidence>
<dbReference type="PROSITE" id="PS51450">
    <property type="entry name" value="LRR"/>
    <property type="match status" value="3"/>
</dbReference>
<evidence type="ECO:0000256" key="5">
    <source>
        <dbReference type="ARBA" id="ARBA00022737"/>
    </source>
</evidence>
<dbReference type="InterPro" id="IPR032675">
    <property type="entry name" value="LRR_dom_sf"/>
</dbReference>
<accession>A0A067QKW8</accession>
<proteinExistence type="predicted"/>
<keyword evidence="12" id="KW-0675">Receptor</keyword>
<dbReference type="OMA" id="HISTITM"/>
<dbReference type="EMBL" id="KK853205">
    <property type="protein sequence ID" value="KDR09849.1"/>
    <property type="molecule type" value="Genomic_DNA"/>
</dbReference>
<evidence type="ECO:0000313" key="13">
    <source>
        <dbReference type="Proteomes" id="UP000027135"/>
    </source>
</evidence>